<comment type="caution">
    <text evidence="1">The sequence shown here is derived from an EMBL/GenBank/DDBJ whole genome shotgun (WGS) entry which is preliminary data.</text>
</comment>
<reference evidence="1 2" key="1">
    <citation type="submission" date="2021-11" db="EMBL/GenBank/DDBJ databases">
        <authorList>
            <person name="Lee D.-H."/>
            <person name="Kim S.-B."/>
        </authorList>
    </citation>
    <scope>NUCLEOTIDE SEQUENCE [LARGE SCALE GENOMIC DNA]</scope>
    <source>
        <strain evidence="1 2">KCTC 52223</strain>
    </source>
</reference>
<evidence type="ECO:0008006" key="3">
    <source>
        <dbReference type="Google" id="ProtNLM"/>
    </source>
</evidence>
<evidence type="ECO:0000313" key="2">
    <source>
        <dbReference type="Proteomes" id="UP001198862"/>
    </source>
</evidence>
<accession>A0ABS8L2G5</accession>
<protein>
    <recommendedName>
        <fullName evidence="3">Flagellar assembly protein T N-terminal domain-containing protein</fullName>
    </recommendedName>
</protein>
<gene>
    <name evidence="1" type="ORF">LJ725_26395</name>
</gene>
<proteinExistence type="predicted"/>
<organism evidence="1 2">
    <name type="scientific">Reyranella aquatilis</name>
    <dbReference type="NCBI Taxonomy" id="2035356"/>
    <lineage>
        <taxon>Bacteria</taxon>
        <taxon>Pseudomonadati</taxon>
        <taxon>Pseudomonadota</taxon>
        <taxon>Alphaproteobacteria</taxon>
        <taxon>Hyphomicrobiales</taxon>
        <taxon>Reyranellaceae</taxon>
        <taxon>Reyranella</taxon>
    </lineage>
</organism>
<dbReference type="EMBL" id="JAJISD010000015">
    <property type="protein sequence ID" value="MCC8432515.1"/>
    <property type="molecule type" value="Genomic_DNA"/>
</dbReference>
<name>A0ABS8L2G5_9HYPH</name>
<evidence type="ECO:0000313" key="1">
    <source>
        <dbReference type="EMBL" id="MCC8432515.1"/>
    </source>
</evidence>
<sequence length="392" mass="42016">MFRWLSAFVISFLCWSLMPEARAFSITLDSKSIPGLNPKAPLVAHTLRITGRLEQGDSDKLRLMLAGLKSKTTRIANQPLATAELSSSGGDLLEGLKVGYLFREFEVATIVRKGDICLSACAMAFLGGTASRQSPTALPSRVIEIGGQVGFHNFTLDATVVQSETKGDTTAGIARGFGLGRAGASALIRYAADLGVDPGFIAQLLARPPDNWLYVDTNEMFLTVGACPSGPEPPLGRLEQQAVNVCNHASGAGRVAEASQAQPMSAREAKRYLLEQVQRNIASANVKGPLVGQLAGVLASRDDRLIDSVYSDLRAAGISLPDQVGRSFIVSGYTFGELQAECHVTLSTSQPEKFDFVLVVRGVGISRPFTFPPPMCPALFRYDSLEVLNPKR</sequence>
<keyword evidence="2" id="KW-1185">Reference proteome</keyword>
<dbReference type="Proteomes" id="UP001198862">
    <property type="component" value="Unassembled WGS sequence"/>
</dbReference>
<dbReference type="RefSeq" id="WP_230553934.1">
    <property type="nucleotide sequence ID" value="NZ_JAJISD010000015.1"/>
</dbReference>